<evidence type="ECO:0000313" key="8">
    <source>
        <dbReference type="EMBL" id="BAO54841.1"/>
    </source>
</evidence>
<dbReference type="GO" id="GO:0046872">
    <property type="term" value="F:metal ion binding"/>
    <property type="evidence" value="ECO:0007669"/>
    <property type="project" value="UniProtKB-KW"/>
</dbReference>
<keyword evidence="9" id="KW-1185">Reference proteome</keyword>
<evidence type="ECO:0000256" key="5">
    <source>
        <dbReference type="ARBA" id="ARBA00022759"/>
    </source>
</evidence>
<keyword evidence="4" id="KW-0479">Metal-binding</keyword>
<evidence type="ECO:0000256" key="7">
    <source>
        <dbReference type="ARBA" id="ARBA00022833"/>
    </source>
</evidence>
<dbReference type="InterPro" id="IPR002036">
    <property type="entry name" value="YbeY"/>
</dbReference>
<keyword evidence="7" id="KW-0862">Zinc</keyword>
<dbReference type="GO" id="GO:0004519">
    <property type="term" value="F:endonuclease activity"/>
    <property type="evidence" value="ECO:0007669"/>
    <property type="project" value="UniProtKB-KW"/>
</dbReference>
<dbReference type="Gene3D" id="3.40.390.30">
    <property type="entry name" value="Metalloproteases ('zincins'), catalytic domain"/>
    <property type="match status" value="1"/>
</dbReference>
<evidence type="ECO:0000256" key="4">
    <source>
        <dbReference type="ARBA" id="ARBA00022723"/>
    </source>
</evidence>
<evidence type="ECO:0000256" key="3">
    <source>
        <dbReference type="ARBA" id="ARBA00022722"/>
    </source>
</evidence>
<dbReference type="NCBIfam" id="TIGR00043">
    <property type="entry name" value="rRNA maturation RNase YbeY"/>
    <property type="match status" value="1"/>
</dbReference>
<name>W8VZM6_9FLAO</name>
<organism evidence="8 9">
    <name type="scientific">Nonlabens marinus S1-08</name>
    <dbReference type="NCBI Taxonomy" id="1454201"/>
    <lineage>
        <taxon>Bacteria</taxon>
        <taxon>Pseudomonadati</taxon>
        <taxon>Bacteroidota</taxon>
        <taxon>Flavobacteriia</taxon>
        <taxon>Flavobacteriales</taxon>
        <taxon>Flavobacteriaceae</taxon>
        <taxon>Nonlabens</taxon>
    </lineage>
</organism>
<protein>
    <submittedName>
        <fullName evidence="8">Metal-dependent hydrolase</fullName>
    </submittedName>
</protein>
<dbReference type="Pfam" id="PF02130">
    <property type="entry name" value="YbeY"/>
    <property type="match status" value="1"/>
</dbReference>
<evidence type="ECO:0000256" key="2">
    <source>
        <dbReference type="ARBA" id="ARBA00010875"/>
    </source>
</evidence>
<dbReference type="HOGENOM" id="CLU_2424000_0_0_10"/>
<dbReference type="GO" id="GO:0006364">
    <property type="term" value="P:rRNA processing"/>
    <property type="evidence" value="ECO:0007669"/>
    <property type="project" value="InterPro"/>
</dbReference>
<proteinExistence type="inferred from homology"/>
<keyword evidence="3" id="KW-0540">Nuclease</keyword>
<comment type="cofactor">
    <cofactor evidence="1">
        <name>Zn(2+)</name>
        <dbReference type="ChEBI" id="CHEBI:29105"/>
    </cofactor>
</comment>
<dbReference type="InterPro" id="IPR023091">
    <property type="entry name" value="MetalPrtase_cat_dom_sf_prd"/>
</dbReference>
<dbReference type="GO" id="GO:0004222">
    <property type="term" value="F:metalloendopeptidase activity"/>
    <property type="evidence" value="ECO:0007669"/>
    <property type="project" value="InterPro"/>
</dbReference>
<gene>
    <name evidence="8" type="ORF">NMS_0832</name>
</gene>
<keyword evidence="5" id="KW-0255">Endonuclease</keyword>
<dbReference type="AlphaFoldDB" id="W8VZM6"/>
<evidence type="ECO:0000256" key="6">
    <source>
        <dbReference type="ARBA" id="ARBA00022801"/>
    </source>
</evidence>
<comment type="similarity">
    <text evidence="2">Belongs to the endoribonuclease YbeY family.</text>
</comment>
<dbReference type="Proteomes" id="UP000031760">
    <property type="component" value="Chromosome"/>
</dbReference>
<dbReference type="SUPFAM" id="SSF55486">
    <property type="entry name" value="Metalloproteases ('zincins'), catalytic domain"/>
    <property type="match status" value="1"/>
</dbReference>
<sequence length="91" mass="10569">MNQKHLSHDTYTDIITFDYGSQDLLEGEIYISVDRVKANADEYQISFVEELKRVMAHGVLHMIGFGDHDAEEKSVMRTMEDKAIELFHVKH</sequence>
<dbReference type="EMBL" id="AP014548">
    <property type="protein sequence ID" value="BAO54841.1"/>
    <property type="molecule type" value="Genomic_DNA"/>
</dbReference>
<evidence type="ECO:0000313" key="9">
    <source>
        <dbReference type="Proteomes" id="UP000031760"/>
    </source>
</evidence>
<dbReference type="KEGG" id="nmf:NMS_0832"/>
<dbReference type="STRING" id="1454201.NMS_0832"/>
<reference evidence="8 9" key="1">
    <citation type="journal article" date="2014" name="Proc. Natl. Acad. Sci. U.S.A.">
        <title>Functional characterization of flavobacteria rhodopsins reveals a unique class of light-driven chloride pump in bacteria.</title>
        <authorList>
            <person name="Yoshizawa S."/>
            <person name="Kumagai Y."/>
            <person name="Kim H."/>
            <person name="Ogura Y."/>
            <person name="Hayashi T."/>
            <person name="Iwasaki W."/>
            <person name="DeLong E.F."/>
            <person name="Kogure K."/>
        </authorList>
    </citation>
    <scope>NUCLEOTIDE SEQUENCE [LARGE SCALE GENOMIC DNA]</scope>
    <source>
        <strain evidence="8 9">S1-08</strain>
    </source>
</reference>
<evidence type="ECO:0000256" key="1">
    <source>
        <dbReference type="ARBA" id="ARBA00001947"/>
    </source>
</evidence>
<accession>W8VZM6</accession>
<keyword evidence="6 8" id="KW-0378">Hydrolase</keyword>